<feature type="transmembrane region" description="Helical" evidence="1">
    <location>
        <begin position="167"/>
        <end position="188"/>
    </location>
</feature>
<evidence type="ECO:0000313" key="2">
    <source>
        <dbReference type="EMBL" id="GGY69773.1"/>
    </source>
</evidence>
<proteinExistence type="predicted"/>
<dbReference type="EMBL" id="BMYZ01000001">
    <property type="protein sequence ID" value="GGY69773.1"/>
    <property type="molecule type" value="Genomic_DNA"/>
</dbReference>
<dbReference type="RefSeq" id="WP_229837650.1">
    <property type="nucleotide sequence ID" value="NZ_BMYZ01000001.1"/>
</dbReference>
<dbReference type="InterPro" id="IPR032307">
    <property type="entry name" value="PepSY_TM-like_2"/>
</dbReference>
<comment type="caution">
    <text evidence="2">The sequence shown here is derived from an EMBL/GenBank/DDBJ whole genome shotgun (WGS) entry which is preliminary data.</text>
</comment>
<keyword evidence="3" id="KW-1185">Reference proteome</keyword>
<dbReference type="PANTHER" id="PTHR40115:SF1">
    <property type="entry name" value="INNER MEMBRANE PROTEIN WITH PEPSY TM HELIX"/>
    <property type="match status" value="1"/>
</dbReference>
<accession>A0ABQ3B091</accession>
<feature type="transmembrane region" description="Helical" evidence="1">
    <location>
        <begin position="200"/>
        <end position="218"/>
    </location>
</feature>
<evidence type="ECO:0000256" key="1">
    <source>
        <dbReference type="SAM" id="Phobius"/>
    </source>
</evidence>
<dbReference type="Pfam" id="PF16357">
    <property type="entry name" value="PepSY_TM_like_2"/>
    <property type="match status" value="1"/>
</dbReference>
<dbReference type="PANTHER" id="PTHR40115">
    <property type="entry name" value="INNER MEMBRANE PROTEIN WITH PEPSY TM HELIX"/>
    <property type="match status" value="1"/>
</dbReference>
<keyword evidence="1" id="KW-1133">Transmembrane helix</keyword>
<reference evidence="3" key="1">
    <citation type="journal article" date="2019" name="Int. J. Syst. Evol. Microbiol.">
        <title>The Global Catalogue of Microorganisms (GCM) 10K type strain sequencing project: providing services to taxonomists for standard genome sequencing and annotation.</title>
        <authorList>
            <consortium name="The Broad Institute Genomics Platform"/>
            <consortium name="The Broad Institute Genome Sequencing Center for Infectious Disease"/>
            <person name="Wu L."/>
            <person name="Ma J."/>
        </authorList>
    </citation>
    <scope>NUCLEOTIDE SEQUENCE [LARGE SCALE GENOMIC DNA]</scope>
    <source>
        <strain evidence="3">KCTC 32239</strain>
    </source>
</reference>
<name>A0ABQ3B091_9GAMM</name>
<feature type="transmembrane region" description="Helical" evidence="1">
    <location>
        <begin position="31"/>
        <end position="53"/>
    </location>
</feature>
<organism evidence="2 3">
    <name type="scientific">Cellvibrio zantedeschiae</name>
    <dbReference type="NCBI Taxonomy" id="1237077"/>
    <lineage>
        <taxon>Bacteria</taxon>
        <taxon>Pseudomonadati</taxon>
        <taxon>Pseudomonadota</taxon>
        <taxon>Gammaproteobacteria</taxon>
        <taxon>Cellvibrionales</taxon>
        <taxon>Cellvibrionaceae</taxon>
        <taxon>Cellvibrio</taxon>
    </lineage>
</organism>
<keyword evidence="1" id="KW-0472">Membrane</keyword>
<sequence>MTHAKKSPYKNSGVDQAKKKPLLNLMTIRKWHWMSSAICFVCMLLFSITGITLNHADMIENKPTTVRIAGQVPEELLPQLTVKSEQKNIDLPITVHDWLKQHKAINVSAVAAEVNGAEIYLPMARPGGDAWLSIDSETGEFEYESTDRGWISYFNDIHKGRNTGKAWIYFMDIFALACIIFSVTGFILLQRYADTRSQTWPLVISGLVLPIFFMLFLIHK</sequence>
<dbReference type="Proteomes" id="UP000619761">
    <property type="component" value="Unassembled WGS sequence"/>
</dbReference>
<keyword evidence="1" id="KW-0812">Transmembrane</keyword>
<gene>
    <name evidence="2" type="ORF">GCM10011613_12650</name>
</gene>
<protein>
    <submittedName>
        <fullName evidence="2">Membrane protein</fullName>
    </submittedName>
</protein>
<evidence type="ECO:0000313" key="3">
    <source>
        <dbReference type="Proteomes" id="UP000619761"/>
    </source>
</evidence>